<reference evidence="2" key="1">
    <citation type="journal article" date="2019" name="Int. J. Syst. Evol. Microbiol.">
        <title>The Global Catalogue of Microorganisms (GCM) 10K type strain sequencing project: providing services to taxonomists for standard genome sequencing and annotation.</title>
        <authorList>
            <consortium name="The Broad Institute Genomics Platform"/>
            <consortium name="The Broad Institute Genome Sequencing Center for Infectious Disease"/>
            <person name="Wu L."/>
            <person name="Ma J."/>
        </authorList>
    </citation>
    <scope>NUCLEOTIDE SEQUENCE [LARGE SCALE GENOMIC DNA]</scope>
    <source>
        <strain evidence="2">JCM 17224</strain>
    </source>
</reference>
<comment type="caution">
    <text evidence="1">The sequence shown here is derived from an EMBL/GenBank/DDBJ whole genome shotgun (WGS) entry which is preliminary data.</text>
</comment>
<sequence>MSVLMSPKAIAPEVLPFTVSAPGVVVLKERTKTFKSLGEPFILEFEQLATEAFSRVILLEVVGILFQVTETTLLIEVV</sequence>
<protein>
    <submittedName>
        <fullName evidence="1">Uncharacterized protein</fullName>
    </submittedName>
</protein>
<evidence type="ECO:0000313" key="2">
    <source>
        <dbReference type="Proteomes" id="UP001500567"/>
    </source>
</evidence>
<accession>A0ABP7RVB0</accession>
<dbReference type="EMBL" id="BAABDJ010000007">
    <property type="protein sequence ID" value="GAA4002616.1"/>
    <property type="molecule type" value="Genomic_DNA"/>
</dbReference>
<keyword evidence="2" id="KW-1185">Reference proteome</keyword>
<gene>
    <name evidence="1" type="ORF">GCM10022408_12560</name>
</gene>
<organism evidence="1 2">
    <name type="scientific">Hymenobacter fastidiosus</name>
    <dbReference type="NCBI Taxonomy" id="486264"/>
    <lineage>
        <taxon>Bacteria</taxon>
        <taxon>Pseudomonadati</taxon>
        <taxon>Bacteroidota</taxon>
        <taxon>Cytophagia</taxon>
        <taxon>Cytophagales</taxon>
        <taxon>Hymenobacteraceae</taxon>
        <taxon>Hymenobacter</taxon>
    </lineage>
</organism>
<proteinExistence type="predicted"/>
<name>A0ABP7RVB0_9BACT</name>
<dbReference type="Proteomes" id="UP001500567">
    <property type="component" value="Unassembled WGS sequence"/>
</dbReference>
<evidence type="ECO:0000313" key="1">
    <source>
        <dbReference type="EMBL" id="GAA4002616.1"/>
    </source>
</evidence>